<evidence type="ECO:0000313" key="4">
    <source>
        <dbReference type="Proteomes" id="UP000287144"/>
    </source>
</evidence>
<organism evidence="3 4">
    <name type="scientific">Fusarium oligoseptatum</name>
    <dbReference type="NCBI Taxonomy" id="2604345"/>
    <lineage>
        <taxon>Eukaryota</taxon>
        <taxon>Fungi</taxon>
        <taxon>Dikarya</taxon>
        <taxon>Ascomycota</taxon>
        <taxon>Pezizomycotina</taxon>
        <taxon>Sordariomycetes</taxon>
        <taxon>Hypocreomycetidae</taxon>
        <taxon>Hypocreales</taxon>
        <taxon>Nectriaceae</taxon>
        <taxon>Fusarium</taxon>
        <taxon>Fusarium solani species complex</taxon>
    </lineage>
</organism>
<keyword evidence="2" id="KW-0539">Nucleus</keyword>
<evidence type="ECO:0000256" key="1">
    <source>
        <dbReference type="ARBA" id="ARBA00004123"/>
    </source>
</evidence>
<protein>
    <recommendedName>
        <fullName evidence="5">Regulatory protein</fullName>
    </recommendedName>
</protein>
<dbReference type="PANTHER" id="PTHR37534:SF26">
    <property type="entry name" value="TRANSCRIPTION FACTOR, PUTATIVE-RELATED"/>
    <property type="match status" value="1"/>
</dbReference>
<dbReference type="Pfam" id="PF11951">
    <property type="entry name" value="Fungal_trans_2"/>
    <property type="match status" value="1"/>
</dbReference>
<keyword evidence="4" id="KW-1185">Reference proteome</keyword>
<evidence type="ECO:0000256" key="2">
    <source>
        <dbReference type="ARBA" id="ARBA00023242"/>
    </source>
</evidence>
<name>A0A428SUP7_9HYPO</name>
<evidence type="ECO:0000313" key="3">
    <source>
        <dbReference type="EMBL" id="RSL93529.1"/>
    </source>
</evidence>
<accession>A0A428SUP7</accession>
<dbReference type="InterPro" id="IPR021858">
    <property type="entry name" value="Fun_TF"/>
</dbReference>
<dbReference type="EMBL" id="NKCK01000183">
    <property type="protein sequence ID" value="RSL93529.1"/>
    <property type="molecule type" value="Genomic_DNA"/>
</dbReference>
<comment type="caution">
    <text evidence="3">The sequence shown here is derived from an EMBL/GenBank/DDBJ whole genome shotgun (WGS) entry which is preliminary data.</text>
</comment>
<proteinExistence type="predicted"/>
<dbReference type="GO" id="GO:0003700">
    <property type="term" value="F:DNA-binding transcription factor activity"/>
    <property type="evidence" value="ECO:0007669"/>
    <property type="project" value="TreeGrafter"/>
</dbReference>
<dbReference type="Proteomes" id="UP000287144">
    <property type="component" value="Unassembled WGS sequence"/>
</dbReference>
<dbReference type="STRING" id="1325735.A0A428SUP7"/>
<dbReference type="GO" id="GO:0045944">
    <property type="term" value="P:positive regulation of transcription by RNA polymerase II"/>
    <property type="evidence" value="ECO:0007669"/>
    <property type="project" value="TreeGrafter"/>
</dbReference>
<dbReference type="AlphaFoldDB" id="A0A428SUP7"/>
<reference evidence="3 4" key="1">
    <citation type="submission" date="2017-06" db="EMBL/GenBank/DDBJ databases">
        <title>Comparative genomic analysis of Ambrosia Fusariam Clade fungi.</title>
        <authorList>
            <person name="Stajich J.E."/>
            <person name="Carrillo J."/>
            <person name="Kijimoto T."/>
            <person name="Eskalen A."/>
            <person name="O'Donnell K."/>
            <person name="Kasson M."/>
        </authorList>
    </citation>
    <scope>NUCLEOTIDE SEQUENCE [LARGE SCALE GENOMIC DNA]</scope>
    <source>
        <strain evidence="3 4">NRRL62579</strain>
    </source>
</reference>
<comment type="subcellular location">
    <subcellularLocation>
        <location evidence="1">Nucleus</location>
    </subcellularLocation>
</comment>
<dbReference type="GO" id="GO:0000976">
    <property type="term" value="F:transcription cis-regulatory region binding"/>
    <property type="evidence" value="ECO:0007669"/>
    <property type="project" value="TreeGrafter"/>
</dbReference>
<evidence type="ECO:0008006" key="5">
    <source>
        <dbReference type="Google" id="ProtNLM"/>
    </source>
</evidence>
<dbReference type="PANTHER" id="PTHR37534">
    <property type="entry name" value="TRANSCRIPTIONAL ACTIVATOR PROTEIN UGA3"/>
    <property type="match status" value="1"/>
</dbReference>
<gene>
    <name evidence="3" type="ORF">CEP52_013190</name>
</gene>
<dbReference type="GO" id="GO:0005634">
    <property type="term" value="C:nucleus"/>
    <property type="evidence" value="ECO:0007669"/>
    <property type="project" value="UniProtKB-SubCell"/>
</dbReference>
<sequence length="397" mass="45251">MHYLDHVFYWQYPYFQPRSRIGNRGWLLTYLSNGGPLYHAALALSALHRNKVQLSRRQDYLRNQEAFEYHSRALRELCELSRRTRTEALLDDTSQLAEFAASSLMLISFEVFNGAEYDWLPHLEAVTTLLSTLSPEVLLVHSTSPNSTETTNGNEEYAYKLFQAQPDFDFLIAHAIWFDILSCVSTGRVPRITYRQWLEESNLDMADLMGCYNWVMISIGDLAHLQAWKCKMKEQGTLSVPDLVMRSQEIETRLQDGIKKLESITEENTKAPQAAWVSHIFALASLILSSTIVSGPWESLPEISKNVEKALDVLSEWPQAISLQGLVWPLCVIGCMAEPKHQAFFESLLSNFVDECGGFGNGSTVLRIMRNCWTWQRQQGRKGMDLAFQTGVPVLLI</sequence>